<dbReference type="Gene3D" id="1.25.40.10">
    <property type="entry name" value="Tetratricopeptide repeat domain"/>
    <property type="match status" value="1"/>
</dbReference>
<evidence type="ECO:0000313" key="2">
    <source>
        <dbReference type="Proteomes" id="UP001206067"/>
    </source>
</evidence>
<accession>A0ABT1XQH8</accession>
<sequence length="206" mass="23367">MNGNAFWNSIYKWEEDFSREWEPWDESEELRNRASEAGRLVKTDPALALQKFSELADEGSAFAMRWAGTLHLGNYGVEENLELAEDFFRRGLCAGSWISTISYASLLFKRGAHDLWPSTLADGIENEYIPAFFWHGWNSYRLHPSKRTAVEGRESMLRAADAGHPGAKAMLARWTARGRFGLRKIPEGIRMLRAAFDDTISSNTTG</sequence>
<proteinExistence type="predicted"/>
<organism evidence="1 2">
    <name type="scientific">Parerythrobacter lacustris</name>
    <dbReference type="NCBI Taxonomy" id="2969984"/>
    <lineage>
        <taxon>Bacteria</taxon>
        <taxon>Pseudomonadati</taxon>
        <taxon>Pseudomonadota</taxon>
        <taxon>Alphaproteobacteria</taxon>
        <taxon>Sphingomonadales</taxon>
        <taxon>Erythrobacteraceae</taxon>
        <taxon>Parerythrobacter</taxon>
    </lineage>
</organism>
<evidence type="ECO:0000313" key="1">
    <source>
        <dbReference type="EMBL" id="MCR2833919.1"/>
    </source>
</evidence>
<dbReference type="RefSeq" id="WP_257595697.1">
    <property type="nucleotide sequence ID" value="NZ_JANKHH010000004.1"/>
</dbReference>
<evidence type="ECO:0008006" key="3">
    <source>
        <dbReference type="Google" id="ProtNLM"/>
    </source>
</evidence>
<dbReference type="InterPro" id="IPR011990">
    <property type="entry name" value="TPR-like_helical_dom_sf"/>
</dbReference>
<reference evidence="1 2" key="1">
    <citation type="submission" date="2022-08" db="EMBL/GenBank/DDBJ databases">
        <title>Polyphasic taxonomy analysis of Qipengyuania sp.RS5-5.</title>
        <authorList>
            <person name="Xamxidin M."/>
            <person name="Wu M."/>
        </authorList>
    </citation>
    <scope>NUCLEOTIDE SEQUENCE [LARGE SCALE GENOMIC DNA]</scope>
    <source>
        <strain evidence="1 2">RS5-5</strain>
    </source>
</reference>
<gene>
    <name evidence="1" type="ORF">NSO95_08160</name>
</gene>
<protein>
    <recommendedName>
        <fullName evidence="3">Sel1 repeat family protein</fullName>
    </recommendedName>
</protein>
<dbReference type="Proteomes" id="UP001206067">
    <property type="component" value="Unassembled WGS sequence"/>
</dbReference>
<keyword evidence="2" id="KW-1185">Reference proteome</keyword>
<comment type="caution">
    <text evidence="1">The sequence shown here is derived from an EMBL/GenBank/DDBJ whole genome shotgun (WGS) entry which is preliminary data.</text>
</comment>
<dbReference type="EMBL" id="JANKHH010000004">
    <property type="protein sequence ID" value="MCR2833919.1"/>
    <property type="molecule type" value="Genomic_DNA"/>
</dbReference>
<name>A0ABT1XQH8_9SPHN</name>
<dbReference type="SUPFAM" id="SSF81901">
    <property type="entry name" value="HCP-like"/>
    <property type="match status" value="1"/>
</dbReference>